<comment type="caution">
    <text evidence="5">The sequence shown here is derived from an EMBL/GenBank/DDBJ whole genome shotgun (WGS) entry which is preliminary data.</text>
</comment>
<feature type="compositionally biased region" description="Polar residues" evidence="3">
    <location>
        <begin position="98"/>
        <end position="111"/>
    </location>
</feature>
<dbReference type="PANTHER" id="PTHR14098:SF2">
    <property type="entry name" value="CYTOKINE-DEPENDENT HEMATOPOIETIC CELL LINKER"/>
    <property type="match status" value="1"/>
</dbReference>
<evidence type="ECO:0000259" key="4">
    <source>
        <dbReference type="PROSITE" id="PS50001"/>
    </source>
</evidence>
<dbReference type="Gene3D" id="3.30.505.10">
    <property type="entry name" value="SH2 domain"/>
    <property type="match status" value="1"/>
</dbReference>
<dbReference type="GO" id="GO:0007169">
    <property type="term" value="P:cell surface receptor protein tyrosine kinase signaling pathway"/>
    <property type="evidence" value="ECO:0007669"/>
    <property type="project" value="TreeGrafter"/>
</dbReference>
<keyword evidence="6" id="KW-1185">Reference proteome</keyword>
<feature type="domain" description="SH2" evidence="4">
    <location>
        <begin position="287"/>
        <end position="395"/>
    </location>
</feature>
<dbReference type="Proteomes" id="UP001152622">
    <property type="component" value="Chromosome 1"/>
</dbReference>
<evidence type="ECO:0000256" key="3">
    <source>
        <dbReference type="SAM" id="MobiDB-lite"/>
    </source>
</evidence>
<reference evidence="5" key="1">
    <citation type="journal article" date="2023" name="Science">
        <title>Genome structures resolve the early diversification of teleost fishes.</title>
        <authorList>
            <person name="Parey E."/>
            <person name="Louis A."/>
            <person name="Montfort J."/>
            <person name="Bouchez O."/>
            <person name="Roques C."/>
            <person name="Iampietro C."/>
            <person name="Lluch J."/>
            <person name="Castinel A."/>
            <person name="Donnadieu C."/>
            <person name="Desvignes T."/>
            <person name="Floi Bucao C."/>
            <person name="Jouanno E."/>
            <person name="Wen M."/>
            <person name="Mejri S."/>
            <person name="Dirks R."/>
            <person name="Jansen H."/>
            <person name="Henkel C."/>
            <person name="Chen W.J."/>
            <person name="Zahm M."/>
            <person name="Cabau C."/>
            <person name="Klopp C."/>
            <person name="Thompson A.W."/>
            <person name="Robinson-Rechavi M."/>
            <person name="Braasch I."/>
            <person name="Lecointre G."/>
            <person name="Bobe J."/>
            <person name="Postlethwait J.H."/>
            <person name="Berthelot C."/>
            <person name="Roest Crollius H."/>
            <person name="Guiguen Y."/>
        </authorList>
    </citation>
    <scope>NUCLEOTIDE SEQUENCE</scope>
    <source>
        <strain evidence="5">WJC10195</strain>
    </source>
</reference>
<dbReference type="PROSITE" id="PS50001">
    <property type="entry name" value="SH2"/>
    <property type="match status" value="1"/>
</dbReference>
<dbReference type="GO" id="GO:0005737">
    <property type="term" value="C:cytoplasm"/>
    <property type="evidence" value="ECO:0007669"/>
    <property type="project" value="UniProtKB-ARBA"/>
</dbReference>
<feature type="compositionally biased region" description="Polar residues" evidence="3">
    <location>
        <begin position="21"/>
        <end position="31"/>
    </location>
</feature>
<feature type="region of interest" description="Disordered" evidence="3">
    <location>
        <begin position="98"/>
        <end position="210"/>
    </location>
</feature>
<sequence length="406" mass="46454">NGLSFPVRNRADAVSSLPEASFQTTGAQRGNSYDLPPVMEQQLKGKKMDHRLYLHVDREEEDYEYVDDQEETHHVQILPPKPLMSDADYADRCVFRSSFPQPSSSALERSPNTPPRLPKRNTQGPSVNRNLKPGIQLKYQTSCDGERKHQVDTGIQNIQSTPRLHKRVNKEPRVPSPVPGSPDARRATRADRHRKTESGHNRTVSNSPVNVRRREAQPMQTAFSQDLEFSDCRETRSLGSKLDCLAATDMHSVRQQHHEWPQTQGDVKTYRHQAKPRPTQKTNDQCWYVGACERADAEHALHLMNMDGAFLVRDHSKSHVEEPFVLSLLFQRRVFNIKIRFIKSARKYALGTGLRTNDMFDSVDAIIKFHMIFPIVLINGKDQSVQKRCTLTCPLTKDDVNKMLDQ</sequence>
<dbReference type="InterPro" id="IPR036860">
    <property type="entry name" value="SH2_dom_sf"/>
</dbReference>
<keyword evidence="1 2" id="KW-0727">SH2 domain</keyword>
<dbReference type="EMBL" id="JAINUF010000001">
    <property type="protein sequence ID" value="KAJ8382278.1"/>
    <property type="molecule type" value="Genomic_DNA"/>
</dbReference>
<dbReference type="InterPro" id="IPR051751">
    <property type="entry name" value="Immunoreceptor_sig_adapters"/>
</dbReference>
<evidence type="ECO:0000313" key="6">
    <source>
        <dbReference type="Proteomes" id="UP001152622"/>
    </source>
</evidence>
<dbReference type="GO" id="GO:0035556">
    <property type="term" value="P:intracellular signal transduction"/>
    <property type="evidence" value="ECO:0007669"/>
    <property type="project" value="TreeGrafter"/>
</dbReference>
<organism evidence="5 6">
    <name type="scientific">Synaphobranchus kaupii</name>
    <name type="common">Kaup's arrowtooth eel</name>
    <dbReference type="NCBI Taxonomy" id="118154"/>
    <lineage>
        <taxon>Eukaryota</taxon>
        <taxon>Metazoa</taxon>
        <taxon>Chordata</taxon>
        <taxon>Craniata</taxon>
        <taxon>Vertebrata</taxon>
        <taxon>Euteleostomi</taxon>
        <taxon>Actinopterygii</taxon>
        <taxon>Neopterygii</taxon>
        <taxon>Teleostei</taxon>
        <taxon>Anguilliformes</taxon>
        <taxon>Synaphobranchidae</taxon>
        <taxon>Synaphobranchus</taxon>
    </lineage>
</organism>
<feature type="non-terminal residue" evidence="5">
    <location>
        <position position="1"/>
    </location>
</feature>
<feature type="region of interest" description="Disordered" evidence="3">
    <location>
        <begin position="1"/>
        <end position="35"/>
    </location>
</feature>
<name>A0A9Q1GEU4_SYNKA</name>
<feature type="compositionally biased region" description="Basic and acidic residues" evidence="3">
    <location>
        <begin position="183"/>
        <end position="200"/>
    </location>
</feature>
<dbReference type="Pfam" id="PF00017">
    <property type="entry name" value="SH2"/>
    <property type="match status" value="1"/>
</dbReference>
<evidence type="ECO:0000313" key="5">
    <source>
        <dbReference type="EMBL" id="KAJ8382278.1"/>
    </source>
</evidence>
<dbReference type="AlphaFoldDB" id="A0A9Q1GEU4"/>
<feature type="compositionally biased region" description="Polar residues" evidence="3">
    <location>
        <begin position="153"/>
        <end position="162"/>
    </location>
</feature>
<evidence type="ECO:0000256" key="2">
    <source>
        <dbReference type="PROSITE-ProRule" id="PRU00191"/>
    </source>
</evidence>
<evidence type="ECO:0000256" key="1">
    <source>
        <dbReference type="ARBA" id="ARBA00022999"/>
    </source>
</evidence>
<accession>A0A9Q1GEU4</accession>
<dbReference type="SUPFAM" id="SSF55550">
    <property type="entry name" value="SH2 domain"/>
    <property type="match status" value="1"/>
</dbReference>
<dbReference type="PANTHER" id="PTHR14098">
    <property type="entry name" value="SH2 DOMAIN CONTAINING PROTEIN"/>
    <property type="match status" value="1"/>
</dbReference>
<dbReference type="OrthoDB" id="9945442at2759"/>
<protein>
    <recommendedName>
        <fullName evidence="4">SH2 domain-containing protein</fullName>
    </recommendedName>
</protein>
<dbReference type="FunFam" id="3.30.505.10:FF:000016">
    <property type="entry name" value="B-cell linker protein isoform 2"/>
    <property type="match status" value="1"/>
</dbReference>
<dbReference type="InterPro" id="IPR000980">
    <property type="entry name" value="SH2"/>
</dbReference>
<dbReference type="SMART" id="SM00252">
    <property type="entry name" value="SH2"/>
    <property type="match status" value="1"/>
</dbReference>
<feature type="compositionally biased region" description="Polar residues" evidence="3">
    <location>
        <begin position="120"/>
        <end position="129"/>
    </location>
</feature>
<proteinExistence type="predicted"/>
<gene>
    <name evidence="5" type="ORF">SKAU_G00030560</name>
</gene>